<dbReference type="Proteomes" id="UP000092584">
    <property type="component" value="Unassembled WGS sequence"/>
</dbReference>
<dbReference type="OrthoDB" id="1203150at2"/>
<evidence type="ECO:0000313" key="3">
    <source>
        <dbReference type="Proteomes" id="UP000092584"/>
    </source>
</evidence>
<comment type="caution">
    <text evidence="2">The sequence shown here is derived from an EMBL/GenBank/DDBJ whole genome shotgun (WGS) entry which is preliminary data.</text>
</comment>
<dbReference type="RefSeq" id="WP_065318223.1">
    <property type="nucleotide sequence ID" value="NZ_CP017477.1"/>
</dbReference>
<gene>
    <name evidence="2" type="ORF">LPB3_03520</name>
</gene>
<accession>A0A1B8U0Q6</accession>
<dbReference type="KEGG" id="pob:LPB03_01590"/>
<evidence type="ECO:0000256" key="1">
    <source>
        <dbReference type="SAM" id="SignalP"/>
    </source>
</evidence>
<proteinExistence type="predicted"/>
<keyword evidence="1" id="KW-0732">Signal</keyword>
<dbReference type="EMBL" id="LSFM01000018">
    <property type="protein sequence ID" value="OBY65445.1"/>
    <property type="molecule type" value="Genomic_DNA"/>
</dbReference>
<evidence type="ECO:0000313" key="2">
    <source>
        <dbReference type="EMBL" id="OBY65445.1"/>
    </source>
</evidence>
<protein>
    <recommendedName>
        <fullName evidence="4">Lipoprotein</fullName>
    </recommendedName>
</protein>
<name>A0A1B8U0Q6_9FLAO</name>
<dbReference type="AlphaFoldDB" id="A0A1B8U0Q6"/>
<organism evidence="2 3">
    <name type="scientific">Polaribacter vadi</name>
    <dbReference type="NCBI Taxonomy" id="1774273"/>
    <lineage>
        <taxon>Bacteria</taxon>
        <taxon>Pseudomonadati</taxon>
        <taxon>Bacteroidota</taxon>
        <taxon>Flavobacteriia</taxon>
        <taxon>Flavobacteriales</taxon>
        <taxon>Flavobacteriaceae</taxon>
    </lineage>
</organism>
<evidence type="ECO:0008006" key="4">
    <source>
        <dbReference type="Google" id="ProtNLM"/>
    </source>
</evidence>
<feature type="signal peptide" evidence="1">
    <location>
        <begin position="1"/>
        <end position="20"/>
    </location>
</feature>
<reference evidence="3" key="1">
    <citation type="submission" date="2016-02" db="EMBL/GenBank/DDBJ databases">
        <authorList>
            <person name="Shin S.-K."/>
            <person name="Yi H."/>
            <person name="Kim E."/>
        </authorList>
    </citation>
    <scope>NUCLEOTIDE SEQUENCE [LARGE SCALE GENOMIC DNA]</scope>
    <source>
        <strain evidence="3">LPB0003</strain>
    </source>
</reference>
<keyword evidence="3" id="KW-1185">Reference proteome</keyword>
<sequence length="114" mass="13073">MKFYKKIILSISFLAFYNCAELSSALSNYNQSSGGQCATIEVLYFVLNPETDKYVAGKVYIKDKKGNDIAYNEKRWRNNLGNSYLDRGQFTAYYKTSPYSGGEYKFVVHCAGWH</sequence>
<feature type="chain" id="PRO_5008615847" description="Lipoprotein" evidence="1">
    <location>
        <begin position="21"/>
        <end position="114"/>
    </location>
</feature>